<feature type="transmembrane region" description="Helical" evidence="1">
    <location>
        <begin position="189"/>
        <end position="213"/>
    </location>
</feature>
<proteinExistence type="predicted"/>
<dbReference type="RefSeq" id="WP_096883455.1">
    <property type="nucleotide sequence ID" value="NZ_CP023482.1"/>
</dbReference>
<keyword evidence="1" id="KW-0812">Transmembrane</keyword>
<sequence length="251" mass="27166">MIEAVKALPGLIKDWKTNSDLIYQHVGCVAGILTIAAYVREQRPSEVLADLFNAVGVPRVGAWLESDLPSFLAQPDAQSSHALVQVAGVAVLLMLVMPFFNARRNESYVDSQAAGLFGARAASTTWILLVIAVQLGSLQWGIDWLRSTSLALGAIMAFCSVALLVVYAVARKLWMQDLLAPVGRGLWWLFARGSAVVAMAVFALVFVIIGPALGLGTWLFSTESDAHYETQRRIAQRRAEREAPTGAIPTS</sequence>
<dbReference type="Proteomes" id="UP000815698">
    <property type="component" value="Chromosome"/>
</dbReference>
<name>A0ABN5DPZ8_9MICO</name>
<organism evidence="2 3">
    <name type="scientific">Dermabacter jinjuensis</name>
    <dbReference type="NCBI Taxonomy" id="1667168"/>
    <lineage>
        <taxon>Bacteria</taxon>
        <taxon>Bacillati</taxon>
        <taxon>Actinomycetota</taxon>
        <taxon>Actinomycetes</taxon>
        <taxon>Micrococcales</taxon>
        <taxon>Dermabacteraceae</taxon>
        <taxon>Dermabacter</taxon>
    </lineage>
</organism>
<keyword evidence="1" id="KW-0472">Membrane</keyword>
<feature type="transmembrane region" description="Helical" evidence="1">
    <location>
        <begin position="82"/>
        <end position="100"/>
    </location>
</feature>
<reference evidence="2 3" key="1">
    <citation type="journal article" date="2016" name="Int. J. Syst. Evol. Microbiol.">
        <title>Dermabacter jinjuensis sp. nov., a novel species of the genus Dermabacter isolated from a clinical specimen.</title>
        <authorList>
            <person name="Park Y.K."/>
            <person name="Lee K.M."/>
            <person name="Lee W.K."/>
            <person name="Cho M.J."/>
            <person name="Lee H.S."/>
            <person name="Cho Y.G."/>
            <person name="Lee Y.C."/>
            <person name="Lee W.K."/>
            <person name="Seong W.K."/>
            <person name="Hwang K.J."/>
        </authorList>
    </citation>
    <scope>NUCLEOTIDE SEQUENCE [LARGE SCALE GENOMIC DNA]</scope>
    <source>
        <strain evidence="2 3">32T</strain>
    </source>
</reference>
<feature type="transmembrane region" description="Helical" evidence="1">
    <location>
        <begin position="21"/>
        <end position="39"/>
    </location>
</feature>
<feature type="transmembrane region" description="Helical" evidence="1">
    <location>
        <begin position="121"/>
        <end position="142"/>
    </location>
</feature>
<evidence type="ECO:0000313" key="2">
    <source>
        <dbReference type="EMBL" id="ATH97425.1"/>
    </source>
</evidence>
<accession>A0ABN5DPZ8</accession>
<protein>
    <submittedName>
        <fullName evidence="2">Uncharacterized protein</fullName>
    </submittedName>
</protein>
<keyword evidence="3" id="KW-1185">Reference proteome</keyword>
<dbReference type="EMBL" id="CP023482">
    <property type="protein sequence ID" value="ATH97425.1"/>
    <property type="molecule type" value="Genomic_DNA"/>
</dbReference>
<feature type="transmembrane region" description="Helical" evidence="1">
    <location>
        <begin position="148"/>
        <end position="169"/>
    </location>
</feature>
<gene>
    <name evidence="2" type="ORF">COP05_10375</name>
</gene>
<keyword evidence="1" id="KW-1133">Transmembrane helix</keyword>
<evidence type="ECO:0000313" key="3">
    <source>
        <dbReference type="Proteomes" id="UP000815698"/>
    </source>
</evidence>
<evidence type="ECO:0000256" key="1">
    <source>
        <dbReference type="SAM" id="Phobius"/>
    </source>
</evidence>